<dbReference type="AlphaFoldDB" id="A0A0A9DXU6"/>
<dbReference type="EMBL" id="GBRH01204304">
    <property type="protein sequence ID" value="JAD93591.1"/>
    <property type="molecule type" value="Transcribed_RNA"/>
</dbReference>
<protein>
    <submittedName>
        <fullName evidence="1">Uncharacterized protein</fullName>
    </submittedName>
</protein>
<proteinExistence type="predicted"/>
<reference evidence="1" key="1">
    <citation type="submission" date="2014-09" db="EMBL/GenBank/DDBJ databases">
        <authorList>
            <person name="Magalhaes I.L.F."/>
            <person name="Oliveira U."/>
            <person name="Santos F.R."/>
            <person name="Vidigal T.H.D.A."/>
            <person name="Brescovit A.D."/>
            <person name="Santos A.J."/>
        </authorList>
    </citation>
    <scope>NUCLEOTIDE SEQUENCE</scope>
    <source>
        <tissue evidence="1">Shoot tissue taken approximately 20 cm above the soil surface</tissue>
    </source>
</reference>
<dbReference type="EMBL" id="GBRH01207390">
    <property type="protein sequence ID" value="JAD90505.1"/>
    <property type="molecule type" value="Transcribed_RNA"/>
</dbReference>
<reference evidence="1" key="2">
    <citation type="journal article" date="2015" name="Data Brief">
        <title>Shoot transcriptome of the giant reed, Arundo donax.</title>
        <authorList>
            <person name="Barrero R.A."/>
            <person name="Guerrero F.D."/>
            <person name="Moolhuijzen P."/>
            <person name="Goolsby J.A."/>
            <person name="Tidwell J."/>
            <person name="Bellgard S.E."/>
            <person name="Bellgard M.I."/>
        </authorList>
    </citation>
    <scope>NUCLEOTIDE SEQUENCE</scope>
    <source>
        <tissue evidence="1">Shoot tissue taken approximately 20 cm above the soil surface</tissue>
    </source>
</reference>
<accession>A0A0A9DXU6</accession>
<sequence>MVDRIHDNMKFQKQNYIAFLKPNKDPSFLKKPIHLGKTRIDCKNQSIFNVKPITMHLLLQSEP</sequence>
<organism evidence="1">
    <name type="scientific">Arundo donax</name>
    <name type="common">Giant reed</name>
    <name type="synonym">Donax arundinaceus</name>
    <dbReference type="NCBI Taxonomy" id="35708"/>
    <lineage>
        <taxon>Eukaryota</taxon>
        <taxon>Viridiplantae</taxon>
        <taxon>Streptophyta</taxon>
        <taxon>Embryophyta</taxon>
        <taxon>Tracheophyta</taxon>
        <taxon>Spermatophyta</taxon>
        <taxon>Magnoliopsida</taxon>
        <taxon>Liliopsida</taxon>
        <taxon>Poales</taxon>
        <taxon>Poaceae</taxon>
        <taxon>PACMAD clade</taxon>
        <taxon>Arundinoideae</taxon>
        <taxon>Arundineae</taxon>
        <taxon>Arundo</taxon>
    </lineage>
</organism>
<evidence type="ECO:0000313" key="1">
    <source>
        <dbReference type="EMBL" id="JAD90505.1"/>
    </source>
</evidence>
<name>A0A0A9DXU6_ARUDO</name>